<feature type="domain" description="NAD-dependent epimerase/dehydratase" evidence="1">
    <location>
        <begin position="13"/>
        <end position="216"/>
    </location>
</feature>
<dbReference type="InterPro" id="IPR036291">
    <property type="entry name" value="NAD(P)-bd_dom_sf"/>
</dbReference>
<evidence type="ECO:0000313" key="3">
    <source>
        <dbReference type="Proteomes" id="UP000824179"/>
    </source>
</evidence>
<dbReference type="InterPro" id="IPR001509">
    <property type="entry name" value="Epimerase_deHydtase"/>
</dbReference>
<accession>A0A9D1AHG7</accession>
<gene>
    <name evidence="2" type="ORF">IAB90_06875</name>
</gene>
<comment type="caution">
    <text evidence="2">The sequence shown here is derived from an EMBL/GenBank/DDBJ whole genome shotgun (WGS) entry which is preliminary data.</text>
</comment>
<dbReference type="Gene3D" id="3.40.50.720">
    <property type="entry name" value="NAD(P)-binding Rossmann-like Domain"/>
    <property type="match status" value="1"/>
</dbReference>
<reference evidence="2" key="1">
    <citation type="submission" date="2020-10" db="EMBL/GenBank/DDBJ databases">
        <authorList>
            <person name="Gilroy R."/>
        </authorList>
    </citation>
    <scope>NUCLEOTIDE SEQUENCE</scope>
    <source>
        <strain evidence="2">ChiW25-3613</strain>
    </source>
</reference>
<proteinExistence type="predicted"/>
<evidence type="ECO:0000313" key="2">
    <source>
        <dbReference type="EMBL" id="HIR40084.1"/>
    </source>
</evidence>
<name>A0A9D1AHG7_9FIRM</name>
<protein>
    <submittedName>
        <fullName evidence="2">NAD-dependent epimerase/dehydratase family protein</fullName>
    </submittedName>
</protein>
<dbReference type="SUPFAM" id="SSF51735">
    <property type="entry name" value="NAD(P)-binding Rossmann-fold domains"/>
    <property type="match status" value="1"/>
</dbReference>
<organism evidence="2 3">
    <name type="scientific">Candidatus Coproplasma stercoripullorum</name>
    <dbReference type="NCBI Taxonomy" id="2840751"/>
    <lineage>
        <taxon>Bacteria</taxon>
        <taxon>Bacillati</taxon>
        <taxon>Bacillota</taxon>
        <taxon>Clostridia</taxon>
        <taxon>Eubacteriales</taxon>
        <taxon>Candidatus Coproplasma</taxon>
    </lineage>
</organism>
<evidence type="ECO:0000259" key="1">
    <source>
        <dbReference type="Pfam" id="PF01370"/>
    </source>
</evidence>
<dbReference type="AlphaFoldDB" id="A0A9D1AHG7"/>
<dbReference type="EMBL" id="DVHB01000121">
    <property type="protein sequence ID" value="HIR40084.1"/>
    <property type="molecule type" value="Genomic_DNA"/>
</dbReference>
<dbReference type="InterPro" id="IPR050177">
    <property type="entry name" value="Lipid_A_modif_metabolic_enz"/>
</dbReference>
<reference evidence="2" key="2">
    <citation type="journal article" date="2021" name="PeerJ">
        <title>Extensive microbial diversity within the chicken gut microbiome revealed by metagenomics and culture.</title>
        <authorList>
            <person name="Gilroy R."/>
            <person name="Ravi A."/>
            <person name="Getino M."/>
            <person name="Pursley I."/>
            <person name="Horton D.L."/>
            <person name="Alikhan N.F."/>
            <person name="Baker D."/>
            <person name="Gharbi K."/>
            <person name="Hall N."/>
            <person name="Watson M."/>
            <person name="Adriaenssens E.M."/>
            <person name="Foster-Nyarko E."/>
            <person name="Jarju S."/>
            <person name="Secka A."/>
            <person name="Antonio M."/>
            <person name="Oren A."/>
            <person name="Chaudhuri R.R."/>
            <person name="La Ragione R."/>
            <person name="Hildebrand F."/>
            <person name="Pallen M.J."/>
        </authorList>
    </citation>
    <scope>NUCLEOTIDE SEQUENCE</scope>
    <source>
        <strain evidence="2">ChiW25-3613</strain>
    </source>
</reference>
<sequence>MQAYLIGREPLKILVTGGTVFVSRSVAEYFIKKGHDVYVLNRNTRPQPHGAKLIKCDRRNIGDKLKDLTFDTVIDVTAYTAEDINLLLDGLSNFKDYIMISSSAVYPETLAQPFKETDKTGENKFWGSYGTNKTNAERALLNRVPNAYILRPPYLYGEYNNVYREAFVFDCADFDLPFYLPTDGQLPLQFLHVEDLCRFIEILLIKHPKQKIFNVGNRETVTIKDWVELCYAATGKSPEFKNVSADIEQRNYFPFYNYSYCLDVNAQCALLPDLLSLESGLKRAYDWYKNNKQEVRKKNYLQFIENNLK</sequence>
<dbReference type="Proteomes" id="UP000824179">
    <property type="component" value="Unassembled WGS sequence"/>
</dbReference>
<dbReference type="PANTHER" id="PTHR43245">
    <property type="entry name" value="BIFUNCTIONAL POLYMYXIN RESISTANCE PROTEIN ARNA"/>
    <property type="match status" value="1"/>
</dbReference>
<dbReference type="Pfam" id="PF01370">
    <property type="entry name" value="Epimerase"/>
    <property type="match status" value="1"/>
</dbReference>